<name>A0A6A4IK99_9AGAR</name>
<dbReference type="OrthoDB" id="3918848at2759"/>
<dbReference type="Pfam" id="PF16335">
    <property type="entry name" value="GtaA_6_Hairpin"/>
    <property type="match status" value="2"/>
</dbReference>
<feature type="signal peptide" evidence="1">
    <location>
        <begin position="1"/>
        <end position="18"/>
    </location>
</feature>
<dbReference type="Proteomes" id="UP000799118">
    <property type="component" value="Unassembled WGS sequence"/>
</dbReference>
<feature type="domain" description="Glutaminase A central" evidence="2">
    <location>
        <begin position="333"/>
        <end position="473"/>
    </location>
</feature>
<sequence length="652" mass="70221">MFFASFLASLLLLAQCQSLVPPSLPLAQSSPYLQAFLPHTSSTEGSNNWPSFWTANHTLGWSGLLRVDNVPYEWLGRAVEDGGLVPSSNATAATLKDITVTPTRTILTLTAGAMDINVTFLSPIEPSDLVLQSFPFTYIYFEASSTDGKSHSLQVYQDISGEWASSNTSNVVQWNTTTGNSIIYHEAQRSPYQYMTEENDMAEDAAIYHVTTSGSGVTYQTGQDILLRGYFLNNGSLNNTQDNNYRAISNDWPVFAYCTDLGSISSTSSPVVWGIGVVRKQDIIYLTGSGNQTRQPYFLTKYDMSTFMGDASAALQRAITLDNTIVSAASEISSNYADLVSLATRQVMAGMEITVGTGSDGQLNASDILIFMKDIGNSQRTNPVEVLYAAFPAILYLNATWAGYLLRPLMEFEESALYAESFAAPDLGNAFPVVVNENPSVFGAMENTGDMLIMAWAHATFTGDGSLISQYYTPTSDGLDFANMTNLAIKGILAIRTMAEISKTLGATSDYNSYSANASSMVAQWQNLAGSTGHLTSTYSSGSSSWGLMYNLYPDKLFGFNFVNESVTGSYGLPFDSSNDATTAKSQWTLFTAGTVTDSSTRDSLVSMVHASAANLANFAVFPTTYSISDGSIEGGQASPAQGAMFALLALK</sequence>
<accession>A0A6A4IK99</accession>
<dbReference type="InterPro" id="IPR032514">
    <property type="entry name" value="GtaA_central"/>
</dbReference>
<evidence type="ECO:0008006" key="6">
    <source>
        <dbReference type="Google" id="ProtNLM"/>
    </source>
</evidence>
<feature type="chain" id="PRO_5025432533" description="DUF1793-domain-containing protein" evidence="1">
    <location>
        <begin position="19"/>
        <end position="652"/>
    </location>
</feature>
<evidence type="ECO:0000313" key="5">
    <source>
        <dbReference type="Proteomes" id="UP000799118"/>
    </source>
</evidence>
<dbReference type="PANTHER" id="PTHR31987">
    <property type="entry name" value="GLUTAMINASE A-RELATED"/>
    <property type="match status" value="1"/>
</dbReference>
<dbReference type="InterPro" id="IPR052743">
    <property type="entry name" value="Glutaminase_GtaA"/>
</dbReference>
<dbReference type="Pfam" id="PF17168">
    <property type="entry name" value="DUF5127"/>
    <property type="match status" value="1"/>
</dbReference>
<protein>
    <recommendedName>
        <fullName evidence="6">DUF1793-domain-containing protein</fullName>
    </recommendedName>
</protein>
<evidence type="ECO:0000259" key="2">
    <source>
        <dbReference type="Pfam" id="PF16335"/>
    </source>
</evidence>
<dbReference type="InterPro" id="IPR033433">
    <property type="entry name" value="GtaA_N"/>
</dbReference>
<reference evidence="4" key="1">
    <citation type="journal article" date="2019" name="Environ. Microbiol.">
        <title>Fungal ecological strategies reflected in gene transcription - a case study of two litter decomposers.</title>
        <authorList>
            <person name="Barbi F."/>
            <person name="Kohler A."/>
            <person name="Barry K."/>
            <person name="Baskaran P."/>
            <person name="Daum C."/>
            <person name="Fauchery L."/>
            <person name="Ihrmark K."/>
            <person name="Kuo A."/>
            <person name="LaButti K."/>
            <person name="Lipzen A."/>
            <person name="Morin E."/>
            <person name="Grigoriev I.V."/>
            <person name="Henrissat B."/>
            <person name="Lindahl B."/>
            <person name="Martin F."/>
        </authorList>
    </citation>
    <scope>NUCLEOTIDE SEQUENCE</scope>
    <source>
        <strain evidence="4">JB14</strain>
    </source>
</reference>
<dbReference type="AlphaFoldDB" id="A0A6A4IK99"/>
<dbReference type="PANTHER" id="PTHR31987:SF14">
    <property type="entry name" value="PUTATIVE (AFU_ORTHOLOGUE AFUA_6G09910)-RELATED"/>
    <property type="match status" value="1"/>
</dbReference>
<gene>
    <name evidence="4" type="ORF">BT96DRAFT_953706</name>
</gene>
<feature type="domain" description="Glutaminase A central" evidence="2">
    <location>
        <begin position="481"/>
        <end position="649"/>
    </location>
</feature>
<keyword evidence="1" id="KW-0732">Signal</keyword>
<evidence type="ECO:0000256" key="1">
    <source>
        <dbReference type="SAM" id="SignalP"/>
    </source>
</evidence>
<evidence type="ECO:0000259" key="3">
    <source>
        <dbReference type="Pfam" id="PF17168"/>
    </source>
</evidence>
<evidence type="ECO:0000313" key="4">
    <source>
        <dbReference type="EMBL" id="KAE9409377.1"/>
    </source>
</evidence>
<keyword evidence="5" id="KW-1185">Reference proteome</keyword>
<proteinExistence type="predicted"/>
<organism evidence="4 5">
    <name type="scientific">Gymnopus androsaceus JB14</name>
    <dbReference type="NCBI Taxonomy" id="1447944"/>
    <lineage>
        <taxon>Eukaryota</taxon>
        <taxon>Fungi</taxon>
        <taxon>Dikarya</taxon>
        <taxon>Basidiomycota</taxon>
        <taxon>Agaricomycotina</taxon>
        <taxon>Agaricomycetes</taxon>
        <taxon>Agaricomycetidae</taxon>
        <taxon>Agaricales</taxon>
        <taxon>Marasmiineae</taxon>
        <taxon>Omphalotaceae</taxon>
        <taxon>Gymnopus</taxon>
    </lineage>
</organism>
<feature type="domain" description="Glutaminase A N-terminal" evidence="3">
    <location>
        <begin position="103"/>
        <end position="326"/>
    </location>
</feature>
<dbReference type="EMBL" id="ML769388">
    <property type="protein sequence ID" value="KAE9409377.1"/>
    <property type="molecule type" value="Genomic_DNA"/>
</dbReference>